<sequence length="327" mass="37923">MKEDPKVAMCHGCMNCNGLVIMEKGDVEGMRSNFVHLMTRKIHQMQWASYHTKGKRPRNEREKYFEHFHDKITPPDAIVKQIVQEVPFRKALIERNSRHIQYHGNDVKIMQKFKQDMMQAYEMSDLVLLNYFLGIEVSQVKERIFISQNKYTKSILQKFKMMDYRSMVIPLASNEKFKKDDEETKASSSLYRSLIGSLLYLTSTSLDIMFAPSLLSRFMQEPSQVNFGDAKRVLCYWQGTMDYEITYKFGGDLNLIGYSDSDWAGSIDNMKSTSSYAFLFRSSICSWLSKKQNVVAQSTAEAEYISSTKATSQAICLRRIFKDIGEK</sequence>
<reference evidence="2" key="1">
    <citation type="journal article" date="2012" name="Nature">
        <title>The tomato genome sequence provides insights into fleshy fruit evolution.</title>
        <authorList>
            <consortium name="Tomato Genome Consortium"/>
        </authorList>
    </citation>
    <scope>NUCLEOTIDE SEQUENCE [LARGE SCALE GENOMIC DNA]</scope>
    <source>
        <strain evidence="2">cv. Heinz 1706</strain>
    </source>
</reference>
<dbReference type="InterPro" id="IPR013103">
    <property type="entry name" value="RVT_2"/>
</dbReference>
<evidence type="ECO:0000313" key="3">
    <source>
        <dbReference type="Proteomes" id="UP000004994"/>
    </source>
</evidence>
<protein>
    <recommendedName>
        <fullName evidence="1">Reverse transcriptase Ty1/copia-type domain-containing protein</fullName>
    </recommendedName>
</protein>
<dbReference type="Pfam" id="PF07727">
    <property type="entry name" value="RVT_2"/>
    <property type="match status" value="1"/>
</dbReference>
<keyword evidence="3" id="KW-1185">Reference proteome</keyword>
<organism evidence="2">
    <name type="scientific">Solanum lycopersicum</name>
    <name type="common">Tomato</name>
    <name type="synonym">Lycopersicon esculentum</name>
    <dbReference type="NCBI Taxonomy" id="4081"/>
    <lineage>
        <taxon>Eukaryota</taxon>
        <taxon>Viridiplantae</taxon>
        <taxon>Streptophyta</taxon>
        <taxon>Embryophyta</taxon>
        <taxon>Tracheophyta</taxon>
        <taxon>Spermatophyta</taxon>
        <taxon>Magnoliopsida</taxon>
        <taxon>eudicotyledons</taxon>
        <taxon>Gunneridae</taxon>
        <taxon>Pentapetalae</taxon>
        <taxon>asterids</taxon>
        <taxon>lamiids</taxon>
        <taxon>Solanales</taxon>
        <taxon>Solanaceae</taxon>
        <taxon>Solanoideae</taxon>
        <taxon>Solaneae</taxon>
        <taxon>Solanum</taxon>
        <taxon>Solanum subgen. Lycopersicon</taxon>
    </lineage>
</organism>
<accession>A0A3Q7FJT8</accession>
<evidence type="ECO:0000259" key="1">
    <source>
        <dbReference type="Pfam" id="PF07727"/>
    </source>
</evidence>
<dbReference type="AlphaFoldDB" id="A0A3Q7FJT8"/>
<dbReference type="Proteomes" id="UP000004994">
    <property type="component" value="Chromosome 3"/>
</dbReference>
<dbReference type="STRING" id="4081.A0A3Q7FJT8"/>
<dbReference type="InParanoid" id="A0A3Q7FJT8"/>
<dbReference type="PANTHER" id="PTHR11439:SF502">
    <property type="entry name" value="SECRETED RXLR EFFECTOR PROTEIN 161-LIKE"/>
    <property type="match status" value="1"/>
</dbReference>
<dbReference type="CDD" id="cd09272">
    <property type="entry name" value="RNase_HI_RT_Ty1"/>
    <property type="match status" value="1"/>
</dbReference>
<feature type="domain" description="Reverse transcriptase Ty1/copia-type" evidence="1">
    <location>
        <begin position="103"/>
        <end position="171"/>
    </location>
</feature>
<reference evidence="2" key="2">
    <citation type="submission" date="2019-01" db="UniProtKB">
        <authorList>
            <consortium name="EnsemblPlants"/>
        </authorList>
    </citation>
    <scope>IDENTIFICATION</scope>
    <source>
        <strain evidence="2">cv. Heinz 1706</strain>
    </source>
</reference>
<dbReference type="EnsemblPlants" id="Solyc03g044995.1.1">
    <property type="protein sequence ID" value="Solyc03g044995.1.1"/>
    <property type="gene ID" value="Solyc03g044995.1"/>
</dbReference>
<dbReference type="PANTHER" id="PTHR11439">
    <property type="entry name" value="GAG-POL-RELATED RETROTRANSPOSON"/>
    <property type="match status" value="1"/>
</dbReference>
<proteinExistence type="predicted"/>
<dbReference type="OMA" id="EGCKTAS"/>
<name>A0A3Q7FJT8_SOLLC</name>
<dbReference type="Gramene" id="Solyc03g044995.1.1">
    <property type="protein sequence ID" value="Solyc03g044995.1.1"/>
    <property type="gene ID" value="Solyc03g044995.1"/>
</dbReference>
<evidence type="ECO:0000313" key="2">
    <source>
        <dbReference type="EnsemblPlants" id="Solyc03g044995.1.1"/>
    </source>
</evidence>